<dbReference type="AlphaFoldDB" id="A0A0C9WNF1"/>
<organism evidence="1 2">
    <name type="scientific">Laccaria amethystina LaAM-08-1</name>
    <dbReference type="NCBI Taxonomy" id="1095629"/>
    <lineage>
        <taxon>Eukaryota</taxon>
        <taxon>Fungi</taxon>
        <taxon>Dikarya</taxon>
        <taxon>Basidiomycota</taxon>
        <taxon>Agaricomycotina</taxon>
        <taxon>Agaricomycetes</taxon>
        <taxon>Agaricomycetidae</taxon>
        <taxon>Agaricales</taxon>
        <taxon>Agaricineae</taxon>
        <taxon>Hydnangiaceae</taxon>
        <taxon>Laccaria</taxon>
    </lineage>
</organism>
<protein>
    <submittedName>
        <fullName evidence="1">Uncharacterized protein</fullName>
    </submittedName>
</protein>
<proteinExistence type="predicted"/>
<keyword evidence="2" id="KW-1185">Reference proteome</keyword>
<name>A0A0C9WNF1_9AGAR</name>
<dbReference type="EMBL" id="KN838655">
    <property type="protein sequence ID" value="KIJ99034.1"/>
    <property type="molecule type" value="Genomic_DNA"/>
</dbReference>
<evidence type="ECO:0000313" key="2">
    <source>
        <dbReference type="Proteomes" id="UP000054477"/>
    </source>
</evidence>
<accession>A0A0C9WNF1</accession>
<dbReference type="Proteomes" id="UP000054477">
    <property type="component" value="Unassembled WGS sequence"/>
</dbReference>
<sequence length="64" mass="7706">MTYDHTSVILSILRFLWVLRRAREVFNERFLRSLKGFYSKLPRSRITVCRESVYVCYVGIVTLF</sequence>
<reference evidence="2" key="2">
    <citation type="submission" date="2015-01" db="EMBL/GenBank/DDBJ databases">
        <title>Evolutionary Origins and Diversification of the Mycorrhizal Mutualists.</title>
        <authorList>
            <consortium name="DOE Joint Genome Institute"/>
            <consortium name="Mycorrhizal Genomics Consortium"/>
            <person name="Kohler A."/>
            <person name="Kuo A."/>
            <person name="Nagy L.G."/>
            <person name="Floudas D."/>
            <person name="Copeland A."/>
            <person name="Barry K.W."/>
            <person name="Cichocki N."/>
            <person name="Veneault-Fourrey C."/>
            <person name="LaButti K."/>
            <person name="Lindquist E.A."/>
            <person name="Lipzen A."/>
            <person name="Lundell T."/>
            <person name="Morin E."/>
            <person name="Murat C."/>
            <person name="Riley R."/>
            <person name="Ohm R."/>
            <person name="Sun H."/>
            <person name="Tunlid A."/>
            <person name="Henrissat B."/>
            <person name="Grigoriev I.V."/>
            <person name="Hibbett D.S."/>
            <person name="Martin F."/>
        </authorList>
    </citation>
    <scope>NUCLEOTIDE SEQUENCE [LARGE SCALE GENOMIC DNA]</scope>
    <source>
        <strain evidence="2">LaAM-08-1</strain>
    </source>
</reference>
<gene>
    <name evidence="1" type="ORF">K443DRAFT_8703</name>
</gene>
<dbReference type="HOGENOM" id="CLU_2867977_0_0_1"/>
<reference evidence="1 2" key="1">
    <citation type="submission" date="2014-04" db="EMBL/GenBank/DDBJ databases">
        <authorList>
            <consortium name="DOE Joint Genome Institute"/>
            <person name="Kuo A."/>
            <person name="Kohler A."/>
            <person name="Nagy L.G."/>
            <person name="Floudas D."/>
            <person name="Copeland A."/>
            <person name="Barry K.W."/>
            <person name="Cichocki N."/>
            <person name="Veneault-Fourrey C."/>
            <person name="LaButti K."/>
            <person name="Lindquist E.A."/>
            <person name="Lipzen A."/>
            <person name="Lundell T."/>
            <person name="Morin E."/>
            <person name="Murat C."/>
            <person name="Sun H."/>
            <person name="Tunlid A."/>
            <person name="Henrissat B."/>
            <person name="Grigoriev I.V."/>
            <person name="Hibbett D.S."/>
            <person name="Martin F."/>
            <person name="Nordberg H.P."/>
            <person name="Cantor M.N."/>
            <person name="Hua S.X."/>
        </authorList>
    </citation>
    <scope>NUCLEOTIDE SEQUENCE [LARGE SCALE GENOMIC DNA]</scope>
    <source>
        <strain evidence="1 2">LaAM-08-1</strain>
    </source>
</reference>
<evidence type="ECO:0000313" key="1">
    <source>
        <dbReference type="EMBL" id="KIJ99034.1"/>
    </source>
</evidence>